<comment type="similarity">
    <text evidence="1">Belongs to the EamA transporter family.</text>
</comment>
<sequence>MSGAVLVLVAIALLHTGSALATKLFPALTPGGTTWLRLSFAALFLLLLTGRSLLRVLREARTTRADLLNMALLGTVSAGMMLLFSEAAARLPLGTAVAIELLGPLAVAVASSRRVLELGWLALAAGGVLLLTEPWSGSTSLTGVLFGLGSALCWALYVIGTAHVGSRLPARHGLAVSLSVAALVAAPVGAPAALAGLTWEYTAAIAGIAVLMPLIPFVLEMQALQRMGKTAYGTLAALEPAVSTVAALVLISQSPTPVQALGTLLVVLAGVGAARADARARGGERGLVAAHSPAAVQPESAVHGPEPRDAEGEGCGRPL</sequence>
<dbReference type="InterPro" id="IPR037185">
    <property type="entry name" value="EmrE-like"/>
</dbReference>
<dbReference type="Pfam" id="PF00892">
    <property type="entry name" value="EamA"/>
    <property type="match status" value="1"/>
</dbReference>
<name>A0A949N5U1_9ACTN</name>
<evidence type="ECO:0000256" key="1">
    <source>
        <dbReference type="ARBA" id="ARBA00007362"/>
    </source>
</evidence>
<keyword evidence="3" id="KW-1133">Transmembrane helix</keyword>
<feature type="region of interest" description="Disordered" evidence="2">
    <location>
        <begin position="293"/>
        <end position="319"/>
    </location>
</feature>
<feature type="transmembrane region" description="Helical" evidence="3">
    <location>
        <begin position="118"/>
        <end position="135"/>
    </location>
</feature>
<organism evidence="5 6">
    <name type="scientific">Streptomyces tardus</name>
    <dbReference type="NCBI Taxonomy" id="2780544"/>
    <lineage>
        <taxon>Bacteria</taxon>
        <taxon>Bacillati</taxon>
        <taxon>Actinomycetota</taxon>
        <taxon>Actinomycetes</taxon>
        <taxon>Kitasatosporales</taxon>
        <taxon>Streptomycetaceae</taxon>
        <taxon>Streptomyces</taxon>
    </lineage>
</organism>
<dbReference type="AlphaFoldDB" id="A0A949N5U1"/>
<evidence type="ECO:0000313" key="5">
    <source>
        <dbReference type="EMBL" id="MBU7599329.1"/>
    </source>
</evidence>
<feature type="transmembrane region" description="Helical" evidence="3">
    <location>
        <begin position="66"/>
        <end position="85"/>
    </location>
</feature>
<evidence type="ECO:0000313" key="6">
    <source>
        <dbReference type="Proteomes" id="UP000694501"/>
    </source>
</evidence>
<keyword evidence="3" id="KW-0472">Membrane</keyword>
<feature type="transmembrane region" description="Helical" evidence="3">
    <location>
        <begin position="174"/>
        <end position="195"/>
    </location>
</feature>
<feature type="transmembrane region" description="Helical" evidence="3">
    <location>
        <begin position="201"/>
        <end position="219"/>
    </location>
</feature>
<protein>
    <submittedName>
        <fullName evidence="5">EamA family transporter</fullName>
    </submittedName>
</protein>
<dbReference type="GO" id="GO:0016020">
    <property type="term" value="C:membrane"/>
    <property type="evidence" value="ECO:0007669"/>
    <property type="project" value="InterPro"/>
</dbReference>
<keyword evidence="6" id="KW-1185">Reference proteome</keyword>
<feature type="transmembrane region" description="Helical" evidence="3">
    <location>
        <begin position="35"/>
        <end position="54"/>
    </location>
</feature>
<feature type="transmembrane region" description="Helical" evidence="3">
    <location>
        <begin position="141"/>
        <end position="162"/>
    </location>
</feature>
<dbReference type="InterPro" id="IPR000620">
    <property type="entry name" value="EamA_dom"/>
</dbReference>
<evidence type="ECO:0000256" key="2">
    <source>
        <dbReference type="SAM" id="MobiDB-lite"/>
    </source>
</evidence>
<evidence type="ECO:0000259" key="4">
    <source>
        <dbReference type="Pfam" id="PF00892"/>
    </source>
</evidence>
<keyword evidence="3" id="KW-0812">Transmembrane</keyword>
<dbReference type="Proteomes" id="UP000694501">
    <property type="component" value="Unassembled WGS sequence"/>
</dbReference>
<dbReference type="SUPFAM" id="SSF103481">
    <property type="entry name" value="Multidrug resistance efflux transporter EmrE"/>
    <property type="match status" value="1"/>
</dbReference>
<comment type="caution">
    <text evidence="5">The sequence shown here is derived from an EMBL/GenBank/DDBJ whole genome shotgun (WGS) entry which is preliminary data.</text>
</comment>
<dbReference type="EMBL" id="JAELVF020000001">
    <property type="protein sequence ID" value="MBU7599329.1"/>
    <property type="molecule type" value="Genomic_DNA"/>
</dbReference>
<feature type="domain" description="EamA" evidence="4">
    <location>
        <begin position="142"/>
        <end position="269"/>
    </location>
</feature>
<feature type="transmembrane region" description="Helical" evidence="3">
    <location>
        <begin position="91"/>
        <end position="111"/>
    </location>
</feature>
<accession>A0A949N5U1</accession>
<reference evidence="5" key="1">
    <citation type="submission" date="2021-06" db="EMBL/GenBank/DDBJ databases">
        <title>Sequencing of actinobacteria type strains.</title>
        <authorList>
            <person name="Nguyen G.-S."/>
            <person name="Wentzel A."/>
        </authorList>
    </citation>
    <scope>NUCLEOTIDE SEQUENCE</scope>
    <source>
        <strain evidence="5">P38-E01</strain>
    </source>
</reference>
<proteinExistence type="inferred from homology"/>
<gene>
    <name evidence="5" type="ORF">JGS22_017330</name>
</gene>
<evidence type="ECO:0000256" key="3">
    <source>
        <dbReference type="SAM" id="Phobius"/>
    </source>
</evidence>